<keyword evidence="1" id="KW-0812">Transmembrane</keyword>
<reference evidence="2" key="1">
    <citation type="submission" date="2020-04" db="EMBL/GenBank/DDBJ databases">
        <title>Deep metagenomics examines the oral microbiome during advanced dental caries in children, revealing novel taxa and co-occurrences with host molecules.</title>
        <authorList>
            <person name="Baker J.L."/>
            <person name="Morton J.T."/>
            <person name="Dinis M."/>
            <person name="Alvarez R."/>
            <person name="Tran N.C."/>
            <person name="Knight R."/>
            <person name="Edlund A."/>
        </authorList>
    </citation>
    <scope>NUCLEOTIDE SEQUENCE</scope>
    <source>
        <strain evidence="2">JCVI_30_bin.13</strain>
    </source>
</reference>
<gene>
    <name evidence="2" type="ORF">HXK09_08920</name>
</gene>
<dbReference type="Proteomes" id="UP000759246">
    <property type="component" value="Unassembled WGS sequence"/>
</dbReference>
<name>A0A929RQG5_9ACTO</name>
<accession>A0A929RQG5</accession>
<comment type="caution">
    <text evidence="2">The sequence shown here is derived from an EMBL/GenBank/DDBJ whole genome shotgun (WGS) entry which is preliminary data.</text>
</comment>
<feature type="transmembrane region" description="Helical" evidence="1">
    <location>
        <begin position="93"/>
        <end position="114"/>
    </location>
</feature>
<dbReference type="AlphaFoldDB" id="A0A929RQG5"/>
<organism evidence="2 3">
    <name type="scientific">Actinomyces bouchesdurhonensis</name>
    <dbReference type="NCBI Taxonomy" id="1852361"/>
    <lineage>
        <taxon>Bacteria</taxon>
        <taxon>Bacillati</taxon>
        <taxon>Actinomycetota</taxon>
        <taxon>Actinomycetes</taxon>
        <taxon>Actinomycetales</taxon>
        <taxon>Actinomycetaceae</taxon>
        <taxon>Actinomyces</taxon>
    </lineage>
</organism>
<feature type="transmembrane region" description="Helical" evidence="1">
    <location>
        <begin position="68"/>
        <end position="87"/>
    </location>
</feature>
<dbReference type="InterPro" id="IPR016566">
    <property type="entry name" value="UCP010219"/>
</dbReference>
<dbReference type="EMBL" id="JABZGF010000376">
    <property type="protein sequence ID" value="MBF0967250.1"/>
    <property type="molecule type" value="Genomic_DNA"/>
</dbReference>
<keyword evidence="1" id="KW-0472">Membrane</keyword>
<feature type="transmembrane region" description="Helical" evidence="1">
    <location>
        <begin position="20"/>
        <end position="47"/>
    </location>
</feature>
<sequence>FAAATGRGENYFVWGIITNVAMSAAFAVSVLVRAALVGFFYAAATGLPQGWRTDASLRSLRHSCDQLTWLWAGIFGLRAAVQAPLWASGAVAALGVAKLALGLPLFALGAWLTWRGLRPYSPLSDTGSSEDGATDARS</sequence>
<evidence type="ECO:0000313" key="2">
    <source>
        <dbReference type="EMBL" id="MBF0967250.1"/>
    </source>
</evidence>
<protein>
    <submittedName>
        <fullName evidence="2">DUF3159 domain-containing protein</fullName>
    </submittedName>
</protein>
<proteinExistence type="predicted"/>
<dbReference type="Pfam" id="PF11361">
    <property type="entry name" value="DUF3159"/>
    <property type="match status" value="1"/>
</dbReference>
<keyword evidence="1" id="KW-1133">Transmembrane helix</keyword>
<evidence type="ECO:0000256" key="1">
    <source>
        <dbReference type="SAM" id="Phobius"/>
    </source>
</evidence>
<feature type="non-terminal residue" evidence="2">
    <location>
        <position position="1"/>
    </location>
</feature>
<evidence type="ECO:0000313" key="3">
    <source>
        <dbReference type="Proteomes" id="UP000759246"/>
    </source>
</evidence>